<comment type="similarity">
    <text evidence="2 11">Belongs to the tRNA nucleotidyltransferase/poly(A) polymerase family.</text>
</comment>
<keyword evidence="3" id="KW-0820">tRNA-binding</keyword>
<name>A0A2M7Z5Y5_9BACT</name>
<evidence type="ECO:0000256" key="9">
    <source>
        <dbReference type="ARBA" id="ARBA00022842"/>
    </source>
</evidence>
<dbReference type="GO" id="GO:0000166">
    <property type="term" value="F:nucleotide binding"/>
    <property type="evidence" value="ECO:0007669"/>
    <property type="project" value="UniProtKB-KW"/>
</dbReference>
<dbReference type="CDD" id="cd00077">
    <property type="entry name" value="HDc"/>
    <property type="match status" value="1"/>
</dbReference>
<organism evidence="15 16">
    <name type="scientific">Candidatus Magasanikbacteria bacterium CG_4_9_14_3_um_filter_32_9</name>
    <dbReference type="NCBI Taxonomy" id="1974644"/>
    <lineage>
        <taxon>Bacteria</taxon>
        <taxon>Candidatus Magasanikiibacteriota</taxon>
    </lineage>
</organism>
<keyword evidence="6" id="KW-0548">Nucleotidyltransferase</keyword>
<evidence type="ECO:0000256" key="10">
    <source>
        <dbReference type="ARBA" id="ARBA00022884"/>
    </source>
</evidence>
<dbReference type="SUPFAM" id="SSF81891">
    <property type="entry name" value="Poly A polymerase C-terminal region-like"/>
    <property type="match status" value="1"/>
</dbReference>
<keyword evidence="8" id="KW-0547">Nucleotide-binding</keyword>
<dbReference type="Pfam" id="PF01966">
    <property type="entry name" value="HD"/>
    <property type="match status" value="1"/>
</dbReference>
<dbReference type="NCBIfam" id="TIGR00277">
    <property type="entry name" value="HDIG"/>
    <property type="match status" value="1"/>
</dbReference>
<evidence type="ECO:0000256" key="1">
    <source>
        <dbReference type="ARBA" id="ARBA00001946"/>
    </source>
</evidence>
<keyword evidence="9" id="KW-0460">Magnesium</keyword>
<evidence type="ECO:0000256" key="7">
    <source>
        <dbReference type="ARBA" id="ARBA00022723"/>
    </source>
</evidence>
<gene>
    <name evidence="15" type="ORF">CO137_03635</name>
</gene>
<dbReference type="InterPro" id="IPR032828">
    <property type="entry name" value="PolyA_RNA-bd"/>
</dbReference>
<dbReference type="InterPro" id="IPR006675">
    <property type="entry name" value="HDIG_dom"/>
</dbReference>
<dbReference type="InterPro" id="IPR006674">
    <property type="entry name" value="HD_domain"/>
</dbReference>
<keyword evidence="10 11" id="KW-0694">RNA-binding</keyword>
<dbReference type="GO" id="GO:0008033">
    <property type="term" value="P:tRNA processing"/>
    <property type="evidence" value="ECO:0007669"/>
    <property type="project" value="UniProtKB-KW"/>
</dbReference>
<evidence type="ECO:0000256" key="4">
    <source>
        <dbReference type="ARBA" id="ARBA00022679"/>
    </source>
</evidence>
<comment type="cofactor">
    <cofactor evidence="1">
        <name>Mg(2+)</name>
        <dbReference type="ChEBI" id="CHEBI:18420"/>
    </cofactor>
</comment>
<dbReference type="AlphaFoldDB" id="A0A2M7Z5Y5"/>
<dbReference type="Gene3D" id="1.10.3090.10">
    <property type="entry name" value="cca-adding enzyme, domain 2"/>
    <property type="match status" value="1"/>
</dbReference>
<dbReference type="Pfam" id="PF01743">
    <property type="entry name" value="PolyA_pol"/>
    <property type="match status" value="1"/>
</dbReference>
<protein>
    <submittedName>
        <fullName evidence="15">tRNA nucleotidyltransferase</fullName>
    </submittedName>
</protein>
<dbReference type="PANTHER" id="PTHR47545">
    <property type="entry name" value="MULTIFUNCTIONAL CCA PROTEIN"/>
    <property type="match status" value="1"/>
</dbReference>
<evidence type="ECO:0000256" key="3">
    <source>
        <dbReference type="ARBA" id="ARBA00022555"/>
    </source>
</evidence>
<dbReference type="GO" id="GO:0016779">
    <property type="term" value="F:nucleotidyltransferase activity"/>
    <property type="evidence" value="ECO:0007669"/>
    <property type="project" value="UniProtKB-KW"/>
</dbReference>
<keyword evidence="5" id="KW-0819">tRNA processing</keyword>
<dbReference type="Gene3D" id="1.10.246.80">
    <property type="match status" value="1"/>
</dbReference>
<evidence type="ECO:0000313" key="15">
    <source>
        <dbReference type="EMBL" id="PJA89556.1"/>
    </source>
</evidence>
<dbReference type="Gene3D" id="3.30.460.10">
    <property type="entry name" value="Beta Polymerase, domain 2"/>
    <property type="match status" value="1"/>
</dbReference>
<dbReference type="GO" id="GO:0046872">
    <property type="term" value="F:metal ion binding"/>
    <property type="evidence" value="ECO:0007669"/>
    <property type="project" value="UniProtKB-KW"/>
</dbReference>
<dbReference type="CDD" id="cd05398">
    <property type="entry name" value="NT_ClassII-CCAase"/>
    <property type="match status" value="1"/>
</dbReference>
<dbReference type="Proteomes" id="UP000230843">
    <property type="component" value="Unassembled WGS sequence"/>
</dbReference>
<evidence type="ECO:0000256" key="11">
    <source>
        <dbReference type="RuleBase" id="RU003953"/>
    </source>
</evidence>
<dbReference type="PANTHER" id="PTHR47545:SF2">
    <property type="entry name" value="CC-ADDING TRNA NUCLEOTIDYLTRANSFERASE"/>
    <property type="match status" value="1"/>
</dbReference>
<evidence type="ECO:0000256" key="8">
    <source>
        <dbReference type="ARBA" id="ARBA00022741"/>
    </source>
</evidence>
<evidence type="ECO:0000259" key="12">
    <source>
        <dbReference type="Pfam" id="PF01743"/>
    </source>
</evidence>
<feature type="domain" description="tRNA nucleotidyltransferase/poly(A) polymerase RNA and SrmB- binding" evidence="14">
    <location>
        <begin position="189"/>
        <end position="250"/>
    </location>
</feature>
<evidence type="ECO:0000256" key="2">
    <source>
        <dbReference type="ARBA" id="ARBA00007265"/>
    </source>
</evidence>
<reference evidence="16" key="1">
    <citation type="submission" date="2017-09" db="EMBL/GenBank/DDBJ databases">
        <title>Depth-based differentiation of microbial function through sediment-hosted aquifers and enrichment of novel symbionts in the deep terrestrial subsurface.</title>
        <authorList>
            <person name="Probst A.J."/>
            <person name="Ladd B."/>
            <person name="Jarett J.K."/>
            <person name="Geller-Mcgrath D.E."/>
            <person name="Sieber C.M.K."/>
            <person name="Emerson J.B."/>
            <person name="Anantharaman K."/>
            <person name="Thomas B.C."/>
            <person name="Malmstrom R."/>
            <person name="Stieglmeier M."/>
            <person name="Klingl A."/>
            <person name="Woyke T."/>
            <person name="Ryan C.M."/>
            <person name="Banfield J.F."/>
        </authorList>
    </citation>
    <scope>NUCLEOTIDE SEQUENCE [LARGE SCALE GENOMIC DNA]</scope>
</reference>
<dbReference type="InterPro" id="IPR043519">
    <property type="entry name" value="NT_sf"/>
</dbReference>
<keyword evidence="4 11" id="KW-0808">Transferase</keyword>
<evidence type="ECO:0000259" key="13">
    <source>
        <dbReference type="Pfam" id="PF01966"/>
    </source>
</evidence>
<dbReference type="SUPFAM" id="SSF81301">
    <property type="entry name" value="Nucleotidyltransferase"/>
    <property type="match status" value="1"/>
</dbReference>
<dbReference type="InterPro" id="IPR050124">
    <property type="entry name" value="tRNA_CCA-adding_enzyme"/>
</dbReference>
<comment type="caution">
    <text evidence="15">The sequence shown here is derived from an EMBL/GenBank/DDBJ whole genome shotgun (WGS) entry which is preliminary data.</text>
</comment>
<proteinExistence type="inferred from homology"/>
<dbReference type="InterPro" id="IPR002646">
    <property type="entry name" value="PolA_pol_head_dom"/>
</dbReference>
<dbReference type="InterPro" id="IPR003607">
    <property type="entry name" value="HD/PDEase_dom"/>
</dbReference>
<evidence type="ECO:0000256" key="5">
    <source>
        <dbReference type="ARBA" id="ARBA00022694"/>
    </source>
</evidence>
<dbReference type="EMBL" id="PFVJ01000078">
    <property type="protein sequence ID" value="PJA89556.1"/>
    <property type="molecule type" value="Genomic_DNA"/>
</dbReference>
<dbReference type="GO" id="GO:0000049">
    <property type="term" value="F:tRNA binding"/>
    <property type="evidence" value="ECO:0007669"/>
    <property type="project" value="UniProtKB-KW"/>
</dbReference>
<feature type="domain" description="Poly A polymerase head" evidence="12">
    <location>
        <begin position="19"/>
        <end position="162"/>
    </location>
</feature>
<sequence>MELKKVLQTIKKEDKNKSVYVVGGFVRDFLIFLKDNPKGEFTKLQTKDVDFVVLGSGIEFAKKLDKVFKEIGSLVLFEDFDTARYVFENGLEIEFAGARSEEYEKNTRKPIVSPTTLESDLSRRDFTVNAMALSVSDLLDGQITNIKDPFSGKKDLGNKILRTPIDPNKTFFDDPLRMMRAVRFSSQLDFEIEEQTYKAIEKNAERLNIISKERISEELFKLLKTKKPSVGLWELYNTKLFDYFLPEINDLYGVEEVYGQTHKNNLDHTFKVVDNIAQYTDDVMLRFAALMHDIGKPNTKKFTHDRGWTFDGHEMLGRKMVWNIGRRLRMKKTDIIYVAKLVRWHQHPISLMDEAITDSAVRRLIVNAGEELEGLLKLGRSDITTGNPTKKERRLKNYDFLEERIVDVIEKDKLRAFQSPVRGEEIMENCGLKPGPTVGKIKVAIEEAILDGKTPNEHDIAYEYFLSIKDEYLRDAEDWEKA</sequence>
<accession>A0A2M7Z5Y5</accession>
<feature type="domain" description="HD" evidence="13">
    <location>
        <begin position="266"/>
        <end position="352"/>
    </location>
</feature>
<evidence type="ECO:0000313" key="16">
    <source>
        <dbReference type="Proteomes" id="UP000230843"/>
    </source>
</evidence>
<keyword evidence="7" id="KW-0479">Metal-binding</keyword>
<dbReference type="Pfam" id="PF12627">
    <property type="entry name" value="PolyA_pol_RNAbd"/>
    <property type="match status" value="1"/>
</dbReference>
<evidence type="ECO:0000256" key="6">
    <source>
        <dbReference type="ARBA" id="ARBA00022695"/>
    </source>
</evidence>
<evidence type="ECO:0000259" key="14">
    <source>
        <dbReference type="Pfam" id="PF12627"/>
    </source>
</evidence>